<organism evidence="1 2">
    <name type="scientific">Pyramidobacter porci</name>
    <dbReference type="NCBI Taxonomy" id="2605789"/>
    <lineage>
        <taxon>Bacteria</taxon>
        <taxon>Thermotogati</taxon>
        <taxon>Synergistota</taxon>
        <taxon>Synergistia</taxon>
        <taxon>Synergistales</taxon>
        <taxon>Dethiosulfovibrionaceae</taxon>
        <taxon>Pyramidobacter</taxon>
    </lineage>
</organism>
<dbReference type="AlphaFoldDB" id="A0A6L5YFT1"/>
<reference evidence="1 2" key="1">
    <citation type="submission" date="2019-08" db="EMBL/GenBank/DDBJ databases">
        <title>In-depth cultivation of the pig gut microbiome towards novel bacterial diversity and tailored functional studies.</title>
        <authorList>
            <person name="Wylensek D."/>
            <person name="Hitch T.C.A."/>
            <person name="Clavel T."/>
        </authorList>
    </citation>
    <scope>NUCLEOTIDE SEQUENCE [LARGE SCALE GENOMIC DNA]</scope>
    <source>
        <strain evidence="1 2">SM-530-WT-4B</strain>
    </source>
</reference>
<dbReference type="EMBL" id="VUNH01000013">
    <property type="protein sequence ID" value="MST56547.1"/>
    <property type="molecule type" value="Genomic_DNA"/>
</dbReference>
<dbReference type="NCBIfam" id="NF038093">
    <property type="entry name" value="GrdX"/>
    <property type="match status" value="1"/>
</dbReference>
<comment type="caution">
    <text evidence="1">The sequence shown here is derived from an EMBL/GenBank/DDBJ whole genome shotgun (WGS) entry which is preliminary data.</text>
</comment>
<dbReference type="Proteomes" id="UP000473699">
    <property type="component" value="Unassembled WGS sequence"/>
</dbReference>
<evidence type="ECO:0000313" key="2">
    <source>
        <dbReference type="Proteomes" id="UP000473699"/>
    </source>
</evidence>
<dbReference type="InterPro" id="IPR047735">
    <property type="entry name" value="GrdX-like"/>
</dbReference>
<accession>A0A6L5YFT1</accession>
<gene>
    <name evidence="1" type="ORF">FYJ74_10970</name>
</gene>
<proteinExistence type="predicted"/>
<evidence type="ECO:0000313" key="1">
    <source>
        <dbReference type="EMBL" id="MST56547.1"/>
    </source>
</evidence>
<name>A0A6L5YFT1_9BACT</name>
<protein>
    <submittedName>
        <fullName evidence="1">GrdX protein</fullName>
    </submittedName>
</protein>
<keyword evidence="2" id="KW-1185">Reference proteome</keyword>
<sequence>MSCRFILLTNNPRYKDRTDLPVQFVGGAGKDVITAGRDLIHQGWALQNHPLYGNFRPHQQPFRTLLMKKDEKAGFDEYGLNLIEEAALVYTNDPYPLTPEQTPSRMAADCSEIDFELMKETLLKNNLIH</sequence>